<feature type="non-terminal residue" evidence="4">
    <location>
        <position position="179"/>
    </location>
</feature>
<dbReference type="InterPro" id="IPR013087">
    <property type="entry name" value="Znf_C2H2_type"/>
</dbReference>
<name>A0ABU7BY55_9TELE</name>
<dbReference type="InterPro" id="IPR036236">
    <property type="entry name" value="Znf_C2H2_sf"/>
</dbReference>
<evidence type="ECO:0000256" key="1">
    <source>
        <dbReference type="PROSITE-ProRule" id="PRU00042"/>
    </source>
</evidence>
<keyword evidence="1" id="KW-0863">Zinc-finger</keyword>
<organism evidence="4 5">
    <name type="scientific">Ataeniobius toweri</name>
    <dbReference type="NCBI Taxonomy" id="208326"/>
    <lineage>
        <taxon>Eukaryota</taxon>
        <taxon>Metazoa</taxon>
        <taxon>Chordata</taxon>
        <taxon>Craniata</taxon>
        <taxon>Vertebrata</taxon>
        <taxon>Euteleostomi</taxon>
        <taxon>Actinopterygii</taxon>
        <taxon>Neopterygii</taxon>
        <taxon>Teleostei</taxon>
        <taxon>Neoteleostei</taxon>
        <taxon>Acanthomorphata</taxon>
        <taxon>Ovalentaria</taxon>
        <taxon>Atherinomorphae</taxon>
        <taxon>Cyprinodontiformes</taxon>
        <taxon>Goodeidae</taxon>
        <taxon>Ataeniobius</taxon>
    </lineage>
</organism>
<accession>A0ABU7BY55</accession>
<feature type="region of interest" description="Disordered" evidence="2">
    <location>
        <begin position="1"/>
        <end position="41"/>
    </location>
</feature>
<gene>
    <name evidence="4" type="ORF">ATANTOWER_022914</name>
</gene>
<dbReference type="SUPFAM" id="SSF57667">
    <property type="entry name" value="beta-beta-alpha zinc fingers"/>
    <property type="match status" value="1"/>
</dbReference>
<comment type="caution">
    <text evidence="4">The sequence shown here is derived from an EMBL/GenBank/DDBJ whole genome shotgun (WGS) entry which is preliminary data.</text>
</comment>
<dbReference type="PROSITE" id="PS50157">
    <property type="entry name" value="ZINC_FINGER_C2H2_2"/>
    <property type="match status" value="1"/>
</dbReference>
<sequence>MEIKRAKSKFDEGCGREPSAGRKAYSTRYYQAHPPPNPYADQSLSPVEQVVQLNQPIIDNGDSNEQVKNMDLKGHKCSVCGRGFSVKSNMTQYMQLHSPKENVCETGRGRPSFSRLLQRQLEGKCGKVRCGSTRESELAHQSKPTVATCTPPTMSAVPVFVVVPPMMLCGASSSQGFMY</sequence>
<feature type="compositionally biased region" description="Basic and acidic residues" evidence="2">
    <location>
        <begin position="1"/>
        <end position="15"/>
    </location>
</feature>
<reference evidence="4 5" key="1">
    <citation type="submission" date="2021-07" db="EMBL/GenBank/DDBJ databases">
        <authorList>
            <person name="Palmer J.M."/>
        </authorList>
    </citation>
    <scope>NUCLEOTIDE SEQUENCE [LARGE SCALE GENOMIC DNA]</scope>
    <source>
        <strain evidence="4 5">AT_MEX2019</strain>
        <tissue evidence="4">Muscle</tissue>
    </source>
</reference>
<protein>
    <recommendedName>
        <fullName evidence="3">C2H2-type domain-containing protein</fullName>
    </recommendedName>
</protein>
<keyword evidence="5" id="KW-1185">Reference proteome</keyword>
<dbReference type="EMBL" id="JAHUTI010069347">
    <property type="protein sequence ID" value="MED6254319.1"/>
    <property type="molecule type" value="Genomic_DNA"/>
</dbReference>
<evidence type="ECO:0000313" key="5">
    <source>
        <dbReference type="Proteomes" id="UP001345963"/>
    </source>
</evidence>
<dbReference type="Proteomes" id="UP001345963">
    <property type="component" value="Unassembled WGS sequence"/>
</dbReference>
<evidence type="ECO:0000259" key="3">
    <source>
        <dbReference type="PROSITE" id="PS50157"/>
    </source>
</evidence>
<keyword evidence="1" id="KW-0862">Zinc</keyword>
<feature type="domain" description="C2H2-type" evidence="3">
    <location>
        <begin position="75"/>
        <end position="102"/>
    </location>
</feature>
<proteinExistence type="predicted"/>
<evidence type="ECO:0000313" key="4">
    <source>
        <dbReference type="EMBL" id="MED6254319.1"/>
    </source>
</evidence>
<keyword evidence="1" id="KW-0479">Metal-binding</keyword>
<evidence type="ECO:0000256" key="2">
    <source>
        <dbReference type="SAM" id="MobiDB-lite"/>
    </source>
</evidence>
<dbReference type="Gene3D" id="3.30.160.60">
    <property type="entry name" value="Classic Zinc Finger"/>
    <property type="match status" value="1"/>
</dbReference>